<keyword evidence="1" id="KW-1133">Transmembrane helix</keyword>
<evidence type="ECO:0000256" key="1">
    <source>
        <dbReference type="SAM" id="Phobius"/>
    </source>
</evidence>
<feature type="transmembrane region" description="Helical" evidence="1">
    <location>
        <begin position="282"/>
        <end position="298"/>
    </location>
</feature>
<dbReference type="AlphaFoldDB" id="A0A0C2ITJ2"/>
<comment type="caution">
    <text evidence="2">The sequence shown here is derived from an EMBL/GenBank/DDBJ whole genome shotgun (WGS) entry which is preliminary data.</text>
</comment>
<dbReference type="EMBL" id="JWZT01002715">
    <property type="protein sequence ID" value="KII68749.1"/>
    <property type="molecule type" value="Genomic_DNA"/>
</dbReference>
<name>A0A0C2ITJ2_THEKT</name>
<keyword evidence="1" id="KW-0472">Membrane</keyword>
<keyword evidence="3" id="KW-1185">Reference proteome</keyword>
<sequence>MLLIWISQTAITSLSLEMYLKADRLVDCPNKLRSLVSDYHSPILVHYLFMQDFNAIQFLMSFIGPEHFLKCLLFNICPSIREKVSISQSFASILSLPEFKDTLVLQQVLILIHNALSEMRIVGDLKDPDSYFMERQFNHMLASECKTETDLRTTVYMDRNSFRPIQLSRRNNKFGGLKVDSACNTENPQNETTQKLSPKYLNPGCPFYYLNTIKETEFAFESLLCYYKLQVPDFVLPGVTGLREEFKGLEAFMFSEAFLDFILECFVNWYKNPELWKKDSPDLFLFILLILCLILRVYKDRSIRESYRDRMFDFFGKHPKLENRSLLEIIKNEVPNCQNPLVAVMIDRFIDLSHLGKRNE</sequence>
<dbReference type="Proteomes" id="UP000031668">
    <property type="component" value="Unassembled WGS sequence"/>
</dbReference>
<organism evidence="2 3">
    <name type="scientific">Thelohanellus kitauei</name>
    <name type="common">Myxosporean</name>
    <dbReference type="NCBI Taxonomy" id="669202"/>
    <lineage>
        <taxon>Eukaryota</taxon>
        <taxon>Metazoa</taxon>
        <taxon>Cnidaria</taxon>
        <taxon>Myxozoa</taxon>
        <taxon>Myxosporea</taxon>
        <taxon>Bivalvulida</taxon>
        <taxon>Platysporina</taxon>
        <taxon>Myxobolidae</taxon>
        <taxon>Thelohanellus</taxon>
    </lineage>
</organism>
<proteinExistence type="predicted"/>
<protein>
    <submittedName>
        <fullName evidence="2">Uncharacterized protein</fullName>
    </submittedName>
</protein>
<dbReference type="OrthoDB" id="26387at2759"/>
<evidence type="ECO:0000313" key="2">
    <source>
        <dbReference type="EMBL" id="KII68749.1"/>
    </source>
</evidence>
<reference evidence="2 3" key="1">
    <citation type="journal article" date="2014" name="Genome Biol. Evol.">
        <title>The genome of the myxosporean Thelohanellus kitauei shows adaptations to nutrient acquisition within its fish host.</title>
        <authorList>
            <person name="Yang Y."/>
            <person name="Xiong J."/>
            <person name="Zhou Z."/>
            <person name="Huo F."/>
            <person name="Miao W."/>
            <person name="Ran C."/>
            <person name="Liu Y."/>
            <person name="Zhang J."/>
            <person name="Feng J."/>
            <person name="Wang M."/>
            <person name="Wang M."/>
            <person name="Wang L."/>
            <person name="Yao B."/>
        </authorList>
    </citation>
    <scope>NUCLEOTIDE SEQUENCE [LARGE SCALE GENOMIC DNA]</scope>
    <source>
        <strain evidence="2">Wuqing</strain>
    </source>
</reference>
<keyword evidence="1" id="KW-0812">Transmembrane</keyword>
<gene>
    <name evidence="2" type="ORF">RF11_13214</name>
</gene>
<evidence type="ECO:0000313" key="3">
    <source>
        <dbReference type="Proteomes" id="UP000031668"/>
    </source>
</evidence>
<accession>A0A0C2ITJ2</accession>